<dbReference type="OrthoDB" id="364880at2759"/>
<dbReference type="EMBL" id="CP001324">
    <property type="protein sequence ID" value="ACO61870.1"/>
    <property type="molecule type" value="Genomic_DNA"/>
</dbReference>
<dbReference type="Pfam" id="PF00312">
    <property type="entry name" value="Ribosomal_S15"/>
    <property type="match status" value="1"/>
</dbReference>
<dbReference type="GO" id="GO:0003735">
    <property type="term" value="F:structural constituent of ribosome"/>
    <property type="evidence" value="ECO:0007669"/>
    <property type="project" value="InterPro"/>
</dbReference>
<dbReference type="STRING" id="296587.C1E281"/>
<dbReference type="GO" id="GO:1990904">
    <property type="term" value="C:ribonucleoprotein complex"/>
    <property type="evidence" value="ECO:0007669"/>
    <property type="project" value="UniProtKB-KW"/>
</dbReference>
<dbReference type="GO" id="GO:0005840">
    <property type="term" value="C:ribosome"/>
    <property type="evidence" value="ECO:0007669"/>
    <property type="project" value="UniProtKB-KW"/>
</dbReference>
<protein>
    <recommendedName>
        <fullName evidence="4">Small ribosomal subunit protein uS15c</fullName>
    </recommendedName>
</protein>
<evidence type="ECO:0000256" key="1">
    <source>
        <dbReference type="ARBA" id="ARBA00008434"/>
    </source>
</evidence>
<organism evidence="7 8">
    <name type="scientific">Micromonas commoda (strain RCC299 / NOUM17 / CCMP2709)</name>
    <name type="common">Picoplanktonic green alga</name>
    <dbReference type="NCBI Taxonomy" id="296587"/>
    <lineage>
        <taxon>Eukaryota</taxon>
        <taxon>Viridiplantae</taxon>
        <taxon>Chlorophyta</taxon>
        <taxon>Mamiellophyceae</taxon>
        <taxon>Mamiellales</taxon>
        <taxon>Mamiellaceae</taxon>
        <taxon>Micromonas</taxon>
    </lineage>
</organism>
<proteinExistence type="inferred from homology"/>
<dbReference type="KEGG" id="mis:MICPUN_79717"/>
<dbReference type="SMART" id="SM01387">
    <property type="entry name" value="Ribosomal_S15"/>
    <property type="match status" value="1"/>
</dbReference>
<dbReference type="RefSeq" id="XP_002500612.1">
    <property type="nucleotide sequence ID" value="XM_002500566.1"/>
</dbReference>
<dbReference type="SUPFAM" id="SSF47060">
    <property type="entry name" value="S15/NS1 RNA-binding domain"/>
    <property type="match status" value="1"/>
</dbReference>
<dbReference type="eggNOG" id="KOG2815">
    <property type="taxonomic scope" value="Eukaryota"/>
</dbReference>
<dbReference type="Proteomes" id="UP000002009">
    <property type="component" value="Chromosome 3"/>
</dbReference>
<keyword evidence="3 5" id="KW-0687">Ribonucleoprotein</keyword>
<dbReference type="GeneID" id="8241803"/>
<sequence length="91" mass="10514">MTRPNLDDESIQMFKTGPNDTGSSSLQIALLTKRIESLTEHLLVNKKDYACQRGLRILLGQRSRLMKYLMKKDRAEYERVMDGLNLRIKSA</sequence>
<dbReference type="GO" id="GO:0006412">
    <property type="term" value="P:translation"/>
    <property type="evidence" value="ECO:0007669"/>
    <property type="project" value="InterPro"/>
</dbReference>
<dbReference type="PANTHER" id="PTHR23321">
    <property type="entry name" value="RIBOSOMAL PROTEIN S15, BACTERIAL AND ORGANELLAR"/>
    <property type="match status" value="1"/>
</dbReference>
<comment type="similarity">
    <text evidence="1 5">Belongs to the universal ribosomal protein uS15 family.</text>
</comment>
<dbReference type="HAMAP" id="MF_01343_B">
    <property type="entry name" value="Ribosomal_uS15_B"/>
    <property type="match status" value="1"/>
</dbReference>
<dbReference type="InterPro" id="IPR009068">
    <property type="entry name" value="uS15_NS1_RNA-bd_sf"/>
</dbReference>
<evidence type="ECO:0000256" key="2">
    <source>
        <dbReference type="ARBA" id="ARBA00022980"/>
    </source>
</evidence>
<dbReference type="PANTHER" id="PTHR23321:SF26">
    <property type="entry name" value="SMALL RIBOSOMAL SUBUNIT PROTEIN US15M"/>
    <property type="match status" value="1"/>
</dbReference>
<evidence type="ECO:0000256" key="4">
    <source>
        <dbReference type="ARBA" id="ARBA00035250"/>
    </source>
</evidence>
<dbReference type="Gene3D" id="1.10.287.10">
    <property type="entry name" value="S15/NS1, RNA-binding"/>
    <property type="match status" value="1"/>
</dbReference>
<evidence type="ECO:0000313" key="7">
    <source>
        <dbReference type="EMBL" id="ACO61870.1"/>
    </source>
</evidence>
<gene>
    <name evidence="7" type="ORF">MICPUN_79717</name>
</gene>
<keyword evidence="2 5" id="KW-0689">Ribosomal protein</keyword>
<reference evidence="7 8" key="1">
    <citation type="journal article" date="2009" name="Science">
        <title>Green evolution and dynamic adaptations revealed by genomes of the marine picoeukaryotes Micromonas.</title>
        <authorList>
            <person name="Worden A.Z."/>
            <person name="Lee J.H."/>
            <person name="Mock T."/>
            <person name="Rouze P."/>
            <person name="Simmons M.P."/>
            <person name="Aerts A.L."/>
            <person name="Allen A.E."/>
            <person name="Cuvelier M.L."/>
            <person name="Derelle E."/>
            <person name="Everett M.V."/>
            <person name="Foulon E."/>
            <person name="Grimwood J."/>
            <person name="Gundlach H."/>
            <person name="Henrissat B."/>
            <person name="Napoli C."/>
            <person name="McDonald S.M."/>
            <person name="Parker M.S."/>
            <person name="Rombauts S."/>
            <person name="Salamov A."/>
            <person name="Von Dassow P."/>
            <person name="Badger J.H."/>
            <person name="Coutinho P.M."/>
            <person name="Demir E."/>
            <person name="Dubchak I."/>
            <person name="Gentemann C."/>
            <person name="Eikrem W."/>
            <person name="Gready J.E."/>
            <person name="John U."/>
            <person name="Lanier W."/>
            <person name="Lindquist E.A."/>
            <person name="Lucas S."/>
            <person name="Mayer K.F."/>
            <person name="Moreau H."/>
            <person name="Not F."/>
            <person name="Otillar R."/>
            <person name="Panaud O."/>
            <person name="Pangilinan J."/>
            <person name="Paulsen I."/>
            <person name="Piegu B."/>
            <person name="Poliakov A."/>
            <person name="Robbens S."/>
            <person name="Schmutz J."/>
            <person name="Toulza E."/>
            <person name="Wyss T."/>
            <person name="Zelensky A."/>
            <person name="Zhou K."/>
            <person name="Armbrust E.V."/>
            <person name="Bhattacharya D."/>
            <person name="Goodenough U.W."/>
            <person name="Van de Peer Y."/>
            <person name="Grigoriev I.V."/>
        </authorList>
    </citation>
    <scope>NUCLEOTIDE SEQUENCE [LARGE SCALE GENOMIC DNA]</scope>
    <source>
        <strain evidence="8">RCC299 / NOUM17</strain>
    </source>
</reference>
<dbReference type="InterPro" id="IPR000589">
    <property type="entry name" value="Ribosomal_uS15"/>
</dbReference>
<evidence type="ECO:0000256" key="3">
    <source>
        <dbReference type="ARBA" id="ARBA00023274"/>
    </source>
</evidence>
<evidence type="ECO:0000256" key="5">
    <source>
        <dbReference type="RuleBase" id="RU003919"/>
    </source>
</evidence>
<dbReference type="InterPro" id="IPR005290">
    <property type="entry name" value="Ribosomal_uS15_bac-type"/>
</dbReference>
<dbReference type="FunCoup" id="C1E281">
    <property type="interactions" value="132"/>
</dbReference>
<accession>C1E281</accession>
<dbReference type="CDD" id="cd00353">
    <property type="entry name" value="Ribosomal_S15p_S13e"/>
    <property type="match status" value="1"/>
</dbReference>
<name>C1E281_MICCC</name>
<evidence type="ECO:0000256" key="6">
    <source>
        <dbReference type="SAM" id="MobiDB-lite"/>
    </source>
</evidence>
<keyword evidence="8" id="KW-1185">Reference proteome</keyword>
<feature type="region of interest" description="Disordered" evidence="6">
    <location>
        <begin position="1"/>
        <end position="23"/>
    </location>
</feature>
<evidence type="ECO:0000313" key="8">
    <source>
        <dbReference type="Proteomes" id="UP000002009"/>
    </source>
</evidence>
<dbReference type="OMA" id="YERVMDG"/>
<dbReference type="GO" id="GO:0005737">
    <property type="term" value="C:cytoplasm"/>
    <property type="evidence" value="ECO:0007669"/>
    <property type="project" value="UniProtKB-ARBA"/>
</dbReference>
<dbReference type="AlphaFoldDB" id="C1E281"/>
<dbReference type="NCBIfam" id="TIGR00952">
    <property type="entry name" value="S15_bact"/>
    <property type="match status" value="1"/>
</dbReference>
<dbReference type="InParanoid" id="C1E281"/>